<comment type="caution">
    <text evidence="2">The sequence shown here is derived from an EMBL/GenBank/DDBJ whole genome shotgun (WGS) entry which is preliminary data.</text>
</comment>
<feature type="compositionally biased region" description="Low complexity" evidence="1">
    <location>
        <begin position="471"/>
        <end position="495"/>
    </location>
</feature>
<feature type="region of interest" description="Disordered" evidence="1">
    <location>
        <begin position="383"/>
        <end position="495"/>
    </location>
</feature>
<evidence type="ECO:0000313" key="3">
    <source>
        <dbReference type="Proteomes" id="UP001231518"/>
    </source>
</evidence>
<dbReference type="Proteomes" id="UP001231518">
    <property type="component" value="Chromosome 30"/>
</dbReference>
<gene>
    <name evidence="2" type="ORF">PYW07_012724</name>
</gene>
<feature type="compositionally biased region" description="Basic and acidic residues" evidence="1">
    <location>
        <begin position="391"/>
        <end position="400"/>
    </location>
</feature>
<sequence>MKSTSVWERTTGLAVSDTWLEVDVSTTDTSTVLAYRYDVKCEVCWHLFATTKLYEEHKCLGEDHRPGGKCHLVGSGCFHYRHFDSQCIPFREVPDVKCEVCWHLFATTKLYEEHKCLGEDHRPGGKCHLVGSGCFHYRHFDSQCIPFREVPDVKCEVCWHLFATTKLYEEHKCLGEDHRPGGKCSKCRRSYALLKNLTKHEQTCTAKKKGELIVDPVLLSQLKPIQIRVSRCDPLLTNLKQEHYDVSNVTADFGLDKNCVYPYISSYSRLRIKSDPDGMVDINAEIKDEFYAEEDYVHWDSEESESDEEGSCSSPSLVLNPCVKKKKLESLANLSLKTIFSKRCLGKVPKKRRRVKHEKLFDSLLADTEDDVTRDINKIIDNMQDDDDQFDEQKGDESQKSVEVNDSDKSMADVTVSDKDNSNVDEKNSDDGDLVDKNDSIENAEENIAQNDSVLSEKIDQSDENSCASKNFNSISNDSNGSNNNITSNNENKVNNGINSLSFDYFGDEIDSKNDNNDRKSDELKIDFDNSQDSNSIGAVSESLLNDNTQSDVSETEKVDKISNNVDIDNATSLLEQNEVDKEFSTDNLSQDSKISELETKTNDSNQTTEVQADENQSNDNITEADYNNTSVIINSGKKSTESEVYDDTKLMEALDAQIGNSNENSRDQMSLKGQGNENFNEKIGLDELITAKSDTMDGYQDFNFDA</sequence>
<name>A0AAD7Y8Y3_MYTSE</name>
<feature type="compositionally biased region" description="Basic and acidic residues" evidence="1">
    <location>
        <begin position="406"/>
        <end position="440"/>
    </location>
</feature>
<feature type="region of interest" description="Disordered" evidence="1">
    <location>
        <begin position="541"/>
        <end position="560"/>
    </location>
</feature>
<organism evidence="2 3">
    <name type="scientific">Mythimna separata</name>
    <name type="common">Oriental armyworm</name>
    <name type="synonym">Pseudaletia separata</name>
    <dbReference type="NCBI Taxonomy" id="271217"/>
    <lineage>
        <taxon>Eukaryota</taxon>
        <taxon>Metazoa</taxon>
        <taxon>Ecdysozoa</taxon>
        <taxon>Arthropoda</taxon>
        <taxon>Hexapoda</taxon>
        <taxon>Insecta</taxon>
        <taxon>Pterygota</taxon>
        <taxon>Neoptera</taxon>
        <taxon>Endopterygota</taxon>
        <taxon>Lepidoptera</taxon>
        <taxon>Glossata</taxon>
        <taxon>Ditrysia</taxon>
        <taxon>Noctuoidea</taxon>
        <taxon>Noctuidae</taxon>
        <taxon>Noctuinae</taxon>
        <taxon>Hadenini</taxon>
        <taxon>Mythimna</taxon>
    </lineage>
</organism>
<evidence type="ECO:0000256" key="1">
    <source>
        <dbReference type="SAM" id="MobiDB-lite"/>
    </source>
</evidence>
<accession>A0AAD7Y8Y3</accession>
<proteinExistence type="predicted"/>
<feature type="compositionally biased region" description="Polar residues" evidence="1">
    <location>
        <begin position="603"/>
        <end position="623"/>
    </location>
</feature>
<protein>
    <submittedName>
        <fullName evidence="2">Uncharacterized protein</fullName>
    </submittedName>
</protein>
<dbReference type="EMBL" id="JARGEI010000028">
    <property type="protein sequence ID" value="KAJ8706646.1"/>
    <property type="molecule type" value="Genomic_DNA"/>
</dbReference>
<feature type="region of interest" description="Disordered" evidence="1">
    <location>
        <begin position="510"/>
        <end position="534"/>
    </location>
</feature>
<feature type="compositionally biased region" description="Basic and acidic residues" evidence="1">
    <location>
        <begin position="510"/>
        <end position="528"/>
    </location>
</feature>
<reference evidence="2" key="1">
    <citation type="submission" date="2023-03" db="EMBL/GenBank/DDBJ databases">
        <title>Chromosome-level genomes of two armyworms, Mythimna separata and Mythimna loreyi, provide insights into the biosynthesis and reception of sex pheromones.</title>
        <authorList>
            <person name="Zhao H."/>
        </authorList>
    </citation>
    <scope>NUCLEOTIDE SEQUENCE</scope>
    <source>
        <strain evidence="2">BeijingLab</strain>
        <tissue evidence="2">Pupa</tissue>
    </source>
</reference>
<feature type="region of interest" description="Disordered" evidence="1">
    <location>
        <begin position="579"/>
        <end position="623"/>
    </location>
</feature>
<evidence type="ECO:0000313" key="2">
    <source>
        <dbReference type="EMBL" id="KAJ8706646.1"/>
    </source>
</evidence>
<keyword evidence="3" id="KW-1185">Reference proteome</keyword>
<feature type="compositionally biased region" description="Polar residues" evidence="1">
    <location>
        <begin position="541"/>
        <end position="553"/>
    </location>
</feature>
<dbReference type="AlphaFoldDB" id="A0AAD7Y8Y3"/>